<accession>A0A3M2S7L1</accession>
<dbReference type="AlphaFoldDB" id="A0A3M2S7L1"/>
<comment type="caution">
    <text evidence="1">The sequence shown here is derived from an EMBL/GenBank/DDBJ whole genome shotgun (WGS) entry which is preliminary data.</text>
</comment>
<gene>
    <name evidence="1" type="ORF">CDV36_007227</name>
</gene>
<dbReference type="Proteomes" id="UP000277212">
    <property type="component" value="Unassembled WGS sequence"/>
</dbReference>
<keyword evidence="2" id="KW-1185">Reference proteome</keyword>
<dbReference type="OrthoDB" id="2992173at2759"/>
<dbReference type="EMBL" id="NKUJ01000116">
    <property type="protein sequence ID" value="RMJ13115.1"/>
    <property type="molecule type" value="Genomic_DNA"/>
</dbReference>
<evidence type="ECO:0000313" key="2">
    <source>
        <dbReference type="Proteomes" id="UP000277212"/>
    </source>
</evidence>
<evidence type="ECO:0000313" key="1">
    <source>
        <dbReference type="EMBL" id="RMJ13115.1"/>
    </source>
</evidence>
<proteinExistence type="predicted"/>
<reference evidence="1 2" key="1">
    <citation type="submission" date="2017-06" db="EMBL/GenBank/DDBJ databases">
        <title>Comparative genomic analysis of Ambrosia Fusariam Clade fungi.</title>
        <authorList>
            <person name="Stajich J.E."/>
            <person name="Carrillo J."/>
            <person name="Kijimoto T."/>
            <person name="Eskalen A."/>
            <person name="O'Donnell K."/>
            <person name="Kasson M."/>
        </authorList>
    </citation>
    <scope>NUCLEOTIDE SEQUENCE [LARGE SCALE GENOMIC DNA]</scope>
    <source>
        <strain evidence="1">UCR3666</strain>
    </source>
</reference>
<name>A0A3M2S7L1_9HYPO</name>
<sequence>MAEFLQEIANWFSAKTGAAQIEIRAICHALSDQYAQLLSGRQPVAISTAPMDAMMAYVGAHEKCDKNKEAFKRLMAILLSRDDGVESHA</sequence>
<organism evidence="1 2">
    <name type="scientific">Fusarium kuroshium</name>
    <dbReference type="NCBI Taxonomy" id="2010991"/>
    <lineage>
        <taxon>Eukaryota</taxon>
        <taxon>Fungi</taxon>
        <taxon>Dikarya</taxon>
        <taxon>Ascomycota</taxon>
        <taxon>Pezizomycotina</taxon>
        <taxon>Sordariomycetes</taxon>
        <taxon>Hypocreomycetidae</taxon>
        <taxon>Hypocreales</taxon>
        <taxon>Nectriaceae</taxon>
        <taxon>Fusarium</taxon>
        <taxon>Fusarium solani species complex</taxon>
    </lineage>
</organism>
<protein>
    <submittedName>
        <fullName evidence="1">Uncharacterized protein</fullName>
    </submittedName>
</protein>